<keyword evidence="1" id="KW-0479">Metal-binding</keyword>
<proteinExistence type="predicted"/>
<dbReference type="RefSeq" id="WP_183805346.1">
    <property type="nucleotide sequence ID" value="NZ_JACIEE010000005.1"/>
</dbReference>
<organism evidence="4 5">
    <name type="scientific">Mycoplana azooxidifex</name>
    <dbReference type="NCBI Taxonomy" id="1636188"/>
    <lineage>
        <taxon>Bacteria</taxon>
        <taxon>Pseudomonadati</taxon>
        <taxon>Pseudomonadota</taxon>
        <taxon>Alphaproteobacteria</taxon>
        <taxon>Hyphomicrobiales</taxon>
        <taxon>Rhizobiaceae</taxon>
        <taxon>Mycoplana</taxon>
    </lineage>
</organism>
<evidence type="ECO:0000313" key="5">
    <source>
        <dbReference type="Proteomes" id="UP000574761"/>
    </source>
</evidence>
<reference evidence="4 5" key="1">
    <citation type="submission" date="2020-08" db="EMBL/GenBank/DDBJ databases">
        <title>Genomic Encyclopedia of Type Strains, Phase IV (KMG-IV): sequencing the most valuable type-strain genomes for metagenomic binning, comparative biology and taxonomic classification.</title>
        <authorList>
            <person name="Goeker M."/>
        </authorList>
    </citation>
    <scope>NUCLEOTIDE SEQUENCE [LARGE SCALE GENOMIC DNA]</scope>
    <source>
        <strain evidence="4 5">DSM 100211</strain>
    </source>
</reference>
<evidence type="ECO:0000256" key="1">
    <source>
        <dbReference type="ARBA" id="ARBA00022723"/>
    </source>
</evidence>
<dbReference type="Gene3D" id="3.30.2020.30">
    <property type="match status" value="1"/>
</dbReference>
<dbReference type="InterPro" id="IPR010376">
    <property type="entry name" value="GBBH-like_N"/>
</dbReference>
<accession>A0A7W6D838</accession>
<comment type="caution">
    <text evidence="4">The sequence shown here is derived from an EMBL/GenBank/DDBJ whole genome shotgun (WGS) entry which is preliminary data.</text>
</comment>
<name>A0A7W6D838_9HYPH</name>
<dbReference type="GO" id="GO:0046872">
    <property type="term" value="F:metal ion binding"/>
    <property type="evidence" value="ECO:0007669"/>
    <property type="project" value="UniProtKB-KW"/>
</dbReference>
<feature type="domain" description="Gamma-butyrobetaine hydroxylase-like N-terminal" evidence="3">
    <location>
        <begin position="8"/>
        <end position="88"/>
    </location>
</feature>
<dbReference type="PANTHER" id="PTHR35303">
    <property type="entry name" value="OS02G0197800 PROTEIN"/>
    <property type="match status" value="1"/>
</dbReference>
<gene>
    <name evidence="4" type="ORF">GGQ64_002900</name>
</gene>
<dbReference type="Proteomes" id="UP000574761">
    <property type="component" value="Unassembled WGS sequence"/>
</dbReference>
<dbReference type="InterPro" id="IPR038492">
    <property type="entry name" value="GBBH-like_N_sf"/>
</dbReference>
<dbReference type="AlphaFoldDB" id="A0A7W6D838"/>
<keyword evidence="5" id="KW-1185">Reference proteome</keyword>
<dbReference type="EMBL" id="JACIEE010000005">
    <property type="protein sequence ID" value="MBB3977694.1"/>
    <property type="molecule type" value="Genomic_DNA"/>
</dbReference>
<dbReference type="Pfam" id="PF06155">
    <property type="entry name" value="GBBH-like_N"/>
    <property type="match status" value="1"/>
</dbReference>
<evidence type="ECO:0000256" key="2">
    <source>
        <dbReference type="ARBA" id="ARBA00023004"/>
    </source>
</evidence>
<evidence type="ECO:0000259" key="3">
    <source>
        <dbReference type="Pfam" id="PF06155"/>
    </source>
</evidence>
<keyword evidence="2" id="KW-0408">Iron</keyword>
<protein>
    <submittedName>
        <fullName evidence="4">DUF971 family protein</fullName>
    </submittedName>
</protein>
<evidence type="ECO:0000313" key="4">
    <source>
        <dbReference type="EMBL" id="MBB3977694.1"/>
    </source>
</evidence>
<sequence length="95" mass="10141">MIALSLKVNAARSTLSVTWDDGVVSDIPAAALRAHSRAAGQVRSRIDGRAEVFEAITLTGADPIGAYAVRLVFSDGHDRGIYPWVYLRALADSTV</sequence>